<protein>
    <submittedName>
        <fullName evidence="2">PfkB family carbohydrate kinase</fullName>
    </submittedName>
</protein>
<accession>A0ABW5J6B6</accession>
<dbReference type="InterPro" id="IPR011611">
    <property type="entry name" value="PfkB_dom"/>
</dbReference>
<dbReference type="SUPFAM" id="SSF52309">
    <property type="entry name" value="N-(deoxy)ribosyltransferase-like"/>
    <property type="match status" value="1"/>
</dbReference>
<organism evidence="2 3">
    <name type="scientific">Emticicia soli</name>
    <dbReference type="NCBI Taxonomy" id="2027878"/>
    <lineage>
        <taxon>Bacteria</taxon>
        <taxon>Pseudomonadati</taxon>
        <taxon>Bacteroidota</taxon>
        <taxon>Cytophagia</taxon>
        <taxon>Cytophagales</taxon>
        <taxon>Leadbetterellaceae</taxon>
        <taxon>Emticicia</taxon>
    </lineage>
</organism>
<dbReference type="Gene3D" id="3.40.50.450">
    <property type="match status" value="1"/>
</dbReference>
<sequence>MNINVIGGTYFEECFEPRWREIYGSGLRGALTINNLDSSVDIDFYTFGDTEITEHLNYLKFIFKKIKSHPFHISESITFKYDHPLSEPLIYPRLDTINKQNNQLFVEKDNIVLYGTIEGHVTVKGNKVVYDPQSPVNPSSFKDMGNKADRLVIITNMSEAKAYTKKQDLLDIKNFFFTHESAEAIIIKDGPRGAYVFTDKGLETVVPAYKTSNVWSIGSGDVFTAAFAYHWIVKLNSIEEAAFKASYNTAQYCSSKELNFREKANNINIKEIKFKETNDLKIYLAGPFFTFPQRWLIQQFREALLSMGGNVFSPMHDVGYGLPEYVVPLDIEAINTSNLMVAIVDGLDSGTLFEIGYARAKNIPVVAYVQNETPEALTMLQGTNCIIFSDFTTSIYNAIWQLISND</sequence>
<keyword evidence="2" id="KW-0808">Transferase</keyword>
<dbReference type="Proteomes" id="UP001597510">
    <property type="component" value="Unassembled WGS sequence"/>
</dbReference>
<dbReference type="CDD" id="cd00287">
    <property type="entry name" value="ribokinase_pfkB_like"/>
    <property type="match status" value="1"/>
</dbReference>
<dbReference type="GO" id="GO:0016301">
    <property type="term" value="F:kinase activity"/>
    <property type="evidence" value="ECO:0007669"/>
    <property type="project" value="UniProtKB-KW"/>
</dbReference>
<evidence type="ECO:0000313" key="2">
    <source>
        <dbReference type="EMBL" id="MFD2521576.1"/>
    </source>
</evidence>
<dbReference type="InterPro" id="IPR007710">
    <property type="entry name" value="Nucleoside_deoxyribTrfase"/>
</dbReference>
<reference evidence="3" key="1">
    <citation type="journal article" date="2019" name="Int. J. Syst. Evol. Microbiol.">
        <title>The Global Catalogue of Microorganisms (GCM) 10K type strain sequencing project: providing services to taxonomists for standard genome sequencing and annotation.</title>
        <authorList>
            <consortium name="The Broad Institute Genomics Platform"/>
            <consortium name="The Broad Institute Genome Sequencing Center for Infectious Disease"/>
            <person name="Wu L."/>
            <person name="Ma J."/>
        </authorList>
    </citation>
    <scope>NUCLEOTIDE SEQUENCE [LARGE SCALE GENOMIC DNA]</scope>
    <source>
        <strain evidence="3">KCTC 52344</strain>
    </source>
</reference>
<comment type="caution">
    <text evidence="2">The sequence shown here is derived from an EMBL/GenBank/DDBJ whole genome shotgun (WGS) entry which is preliminary data.</text>
</comment>
<dbReference type="Pfam" id="PF00294">
    <property type="entry name" value="PfkB"/>
    <property type="match status" value="1"/>
</dbReference>
<dbReference type="EMBL" id="JBHULC010000011">
    <property type="protein sequence ID" value="MFD2521576.1"/>
    <property type="molecule type" value="Genomic_DNA"/>
</dbReference>
<dbReference type="SUPFAM" id="SSF53613">
    <property type="entry name" value="Ribokinase-like"/>
    <property type="match status" value="1"/>
</dbReference>
<keyword evidence="2" id="KW-0418">Kinase</keyword>
<proteinExistence type="predicted"/>
<name>A0ABW5J6B6_9BACT</name>
<keyword evidence="3" id="KW-1185">Reference proteome</keyword>
<dbReference type="InterPro" id="IPR029056">
    <property type="entry name" value="Ribokinase-like"/>
</dbReference>
<gene>
    <name evidence="2" type="ORF">ACFSR2_11835</name>
</gene>
<feature type="domain" description="Carbohydrate kinase PfkB" evidence="1">
    <location>
        <begin position="138"/>
        <end position="255"/>
    </location>
</feature>
<dbReference type="Pfam" id="PF05014">
    <property type="entry name" value="Nuc_deoxyrib_tr"/>
    <property type="match status" value="1"/>
</dbReference>
<evidence type="ECO:0000259" key="1">
    <source>
        <dbReference type="Pfam" id="PF00294"/>
    </source>
</evidence>
<dbReference type="Gene3D" id="3.40.1190.20">
    <property type="match status" value="1"/>
</dbReference>
<evidence type="ECO:0000313" key="3">
    <source>
        <dbReference type="Proteomes" id="UP001597510"/>
    </source>
</evidence>
<dbReference type="RefSeq" id="WP_340235763.1">
    <property type="nucleotide sequence ID" value="NZ_JBBEWC010000005.1"/>
</dbReference>